<proteinExistence type="predicted"/>
<dbReference type="Proteomes" id="UP000093129">
    <property type="component" value="Unassembled WGS sequence"/>
</dbReference>
<dbReference type="EMBL" id="MASQ01000073">
    <property type="protein sequence ID" value="OCB03275.1"/>
    <property type="molecule type" value="Genomic_DNA"/>
</dbReference>
<sequence>MSMKITEDCRQQDCRQQARPVLCYFLTLDELLDLRDWVQGEPVLDLQSPVLANQYRAGVRHGLEIVEFGIASPLGHRWTDATGITWQWDVLQKEAVAVSADGSPVEPVPDSRDYIDYPDAEFTALARGLLDALMACGWK</sequence>
<reference evidence="1 2" key="1">
    <citation type="submission" date="2016-07" db="EMBL/GenBank/DDBJ databases">
        <title>Draft genome of a psychrotolerant acidophile Acidithiobacillus ferrivorans strain YL15.</title>
        <authorList>
            <person name="Peng T."/>
            <person name="Ma L."/>
            <person name="Nan M."/>
            <person name="An N."/>
            <person name="Wang M."/>
            <person name="Qiu G."/>
            <person name="Zeng W."/>
        </authorList>
    </citation>
    <scope>NUCLEOTIDE SEQUENCE [LARGE SCALE GENOMIC DNA]</scope>
    <source>
        <strain evidence="1 2">YL15</strain>
    </source>
</reference>
<comment type="caution">
    <text evidence="1">The sequence shown here is derived from an EMBL/GenBank/DDBJ whole genome shotgun (WGS) entry which is preliminary data.</text>
</comment>
<evidence type="ECO:0000313" key="2">
    <source>
        <dbReference type="Proteomes" id="UP000093129"/>
    </source>
</evidence>
<protein>
    <submittedName>
        <fullName evidence="1">Uncharacterized protein</fullName>
    </submittedName>
</protein>
<accession>A0A1B9BZX5</accession>
<dbReference type="RefSeq" id="WP_065413005.1">
    <property type="nucleotide sequence ID" value="NZ_MASQ01000073.1"/>
</dbReference>
<evidence type="ECO:0000313" key="1">
    <source>
        <dbReference type="EMBL" id="OCB03275.1"/>
    </source>
</evidence>
<gene>
    <name evidence="1" type="ORF">BBC27_08765</name>
</gene>
<name>A0A1B9BZX5_9PROT</name>
<dbReference type="AlphaFoldDB" id="A0A1B9BZX5"/>
<organism evidence="1 2">
    <name type="scientific">Acidithiobacillus ferrivorans</name>
    <dbReference type="NCBI Taxonomy" id="160808"/>
    <lineage>
        <taxon>Bacteria</taxon>
        <taxon>Pseudomonadati</taxon>
        <taxon>Pseudomonadota</taxon>
        <taxon>Acidithiobacillia</taxon>
        <taxon>Acidithiobacillales</taxon>
        <taxon>Acidithiobacillaceae</taxon>
        <taxon>Acidithiobacillus</taxon>
    </lineage>
</organism>